<dbReference type="InterPro" id="IPR011006">
    <property type="entry name" value="CheY-like_superfamily"/>
</dbReference>
<evidence type="ECO:0000313" key="5">
    <source>
        <dbReference type="EMBL" id="QEP40345.1"/>
    </source>
</evidence>
<dbReference type="Gene3D" id="3.40.50.2300">
    <property type="match status" value="1"/>
</dbReference>
<gene>
    <name evidence="5" type="primary">cheV</name>
    <name evidence="4" type="ORF">AAX28_00800</name>
    <name evidence="5" type="ORF">APORC_0730</name>
</gene>
<organism evidence="5 7">
    <name type="scientific">Arcobacter porcinus</name>
    <dbReference type="NCBI Taxonomy" id="1935204"/>
    <lineage>
        <taxon>Bacteria</taxon>
        <taxon>Pseudomonadati</taxon>
        <taxon>Campylobacterota</taxon>
        <taxon>Epsilonproteobacteria</taxon>
        <taxon>Campylobacterales</taxon>
        <taxon>Arcobacteraceae</taxon>
        <taxon>Arcobacter</taxon>
    </lineage>
</organism>
<dbReference type="InterPro" id="IPR036061">
    <property type="entry name" value="CheW-like_dom_sf"/>
</dbReference>
<dbReference type="PANTHER" id="PTHR47233">
    <property type="entry name" value="CHEMOTAXIS PROTEIN CHEV"/>
    <property type="match status" value="1"/>
</dbReference>
<evidence type="ECO:0000259" key="3">
    <source>
        <dbReference type="PROSITE" id="PS50851"/>
    </source>
</evidence>
<feature type="domain" description="CheW-like" evidence="3">
    <location>
        <begin position="19"/>
        <end position="161"/>
    </location>
</feature>
<dbReference type="SUPFAM" id="SSF52172">
    <property type="entry name" value="CheY-like"/>
    <property type="match status" value="1"/>
</dbReference>
<keyword evidence="1" id="KW-0597">Phosphoprotein</keyword>
<dbReference type="EMBL" id="CP036246">
    <property type="protein sequence ID" value="QEP40345.1"/>
    <property type="molecule type" value="Genomic_DNA"/>
</dbReference>
<evidence type="ECO:0000256" key="1">
    <source>
        <dbReference type="PROSITE-ProRule" id="PRU00169"/>
    </source>
</evidence>
<evidence type="ECO:0000259" key="2">
    <source>
        <dbReference type="PROSITE" id="PS50110"/>
    </source>
</evidence>
<dbReference type="Proteomes" id="UP000322644">
    <property type="component" value="Chromosome"/>
</dbReference>
<dbReference type="AlphaFoldDB" id="A0A1C0B0G1"/>
<keyword evidence="6" id="KW-1185">Reference proteome</keyword>
<dbReference type="Pfam" id="PF00072">
    <property type="entry name" value="Response_reg"/>
    <property type="match status" value="1"/>
</dbReference>
<sequence>MSGIGGSVEQMTQGHLRNVQQLAVFYTGHNNIYAINIAKVKAFIITDEVKINDTPKETNVIAGIATIRGEPVTLINLDAWLGLKPFETHEYKLIIFCEFNHKKIGFLVKDMLDIVEKTTQELRHTEETNSKITYTTYVKVNNKEELCTVFNAEQLLRDIKWTDDGGRDIKKYVEGRINSSKKILAAEDSAVAREVLHKFFTQIEVDYEIYPNGGDLLDRIEEIDPSKIGMVLTDIEMPGTDGYQVASFIKGNSKYSHIPVIVNSSMTTDAVKGKMNRIGIDAFVGKTDINSLYTLTNKFLIR</sequence>
<evidence type="ECO:0000313" key="6">
    <source>
        <dbReference type="Proteomes" id="UP000093159"/>
    </source>
</evidence>
<dbReference type="SUPFAM" id="SSF50341">
    <property type="entry name" value="CheW-like"/>
    <property type="match status" value="1"/>
</dbReference>
<dbReference type="Pfam" id="PF01584">
    <property type="entry name" value="CheW"/>
    <property type="match status" value="1"/>
</dbReference>
<dbReference type="PANTHER" id="PTHR47233:SF3">
    <property type="entry name" value="CHEMOTAXIS PROTEIN CHEV"/>
    <property type="match status" value="1"/>
</dbReference>
<dbReference type="SMART" id="SM00448">
    <property type="entry name" value="REC"/>
    <property type="match status" value="1"/>
</dbReference>
<evidence type="ECO:0000313" key="4">
    <source>
        <dbReference type="EMBL" id="OCL93257.1"/>
    </source>
</evidence>
<dbReference type="InterPro" id="IPR002545">
    <property type="entry name" value="CheW-lke_dom"/>
</dbReference>
<evidence type="ECO:0000313" key="7">
    <source>
        <dbReference type="Proteomes" id="UP000322644"/>
    </source>
</evidence>
<dbReference type="SMART" id="SM00260">
    <property type="entry name" value="CheW"/>
    <property type="match status" value="1"/>
</dbReference>
<dbReference type="RefSeq" id="WP_066173862.1">
    <property type="nucleotide sequence ID" value="NZ_CP036246.2"/>
</dbReference>
<feature type="domain" description="Response regulatory" evidence="2">
    <location>
        <begin position="182"/>
        <end position="301"/>
    </location>
</feature>
<dbReference type="PROSITE" id="PS50851">
    <property type="entry name" value="CHEW"/>
    <property type="match status" value="1"/>
</dbReference>
<feature type="modified residue" description="4-aspartylphosphate" evidence="1">
    <location>
        <position position="234"/>
    </location>
</feature>
<name>A0A1C0B0G1_9BACT</name>
<dbReference type="InterPro" id="IPR001789">
    <property type="entry name" value="Sig_transdc_resp-reg_receiver"/>
</dbReference>
<dbReference type="GO" id="GO:0006935">
    <property type="term" value="P:chemotaxis"/>
    <property type="evidence" value="ECO:0007669"/>
    <property type="project" value="InterPro"/>
</dbReference>
<dbReference type="PROSITE" id="PS50110">
    <property type="entry name" value="RESPONSE_REGULATORY"/>
    <property type="match status" value="1"/>
</dbReference>
<dbReference type="Proteomes" id="UP000093159">
    <property type="component" value="Unassembled WGS sequence"/>
</dbReference>
<dbReference type="Gene3D" id="2.40.50.180">
    <property type="entry name" value="CheA-289, Domain 4"/>
    <property type="match status" value="1"/>
</dbReference>
<protein>
    <submittedName>
        <fullName evidence="4">Chemotaxis protein CheV</fullName>
    </submittedName>
    <submittedName>
        <fullName evidence="5">Chemotaxis signal transduction protein CheV</fullName>
    </submittedName>
</protein>
<dbReference type="OrthoDB" id="9806105at2"/>
<dbReference type="GO" id="GO:0000160">
    <property type="term" value="P:phosphorelay signal transduction system"/>
    <property type="evidence" value="ECO:0007669"/>
    <property type="project" value="InterPro"/>
</dbReference>
<reference evidence="4 6" key="1">
    <citation type="submission" date="2015-05" db="EMBL/GenBank/DDBJ databases">
        <authorList>
            <person name="Rovetto F."/>
            <person name="Cocolin L."/>
            <person name="Illeghems K."/>
            <person name="Van Nieuwerburgh F."/>
            <person name="Houf K."/>
        </authorList>
    </citation>
    <scope>NUCLEOTIDE SEQUENCE [LARGE SCALE GENOMIC DNA]</scope>
    <source>
        <strain evidence="4 6">117434</strain>
    </source>
</reference>
<reference evidence="5 7" key="3">
    <citation type="submission" date="2019-09" db="EMBL/GenBank/DDBJ databases">
        <title>Taxonomic note: a critical rebuttal of the proposed division of the genus Arcobacter into six genera, emended descriptions of Arcobacter anaerophilus and the genus Arcobacter, and an assessment of genus-level boundaries for Epsilonproteobacteria using in silico genomic comparator tools.</title>
        <authorList>
            <person name="On S.L.W."/>
            <person name="Miller W.G."/>
            <person name="Biggs P."/>
            <person name="Cornelius A."/>
            <person name="Vandamme P."/>
        </authorList>
    </citation>
    <scope>NUCLEOTIDE SEQUENCE [LARGE SCALE GENOMIC DNA]</scope>
    <source>
        <strain evidence="5 7">CCUG 56899</strain>
    </source>
</reference>
<dbReference type="Gene3D" id="2.30.30.40">
    <property type="entry name" value="SH3 Domains"/>
    <property type="match status" value="1"/>
</dbReference>
<accession>A0A1C0B0G1</accession>
<dbReference type="EMBL" id="LDIR01000001">
    <property type="protein sequence ID" value="OCL93257.1"/>
    <property type="molecule type" value="Genomic_DNA"/>
</dbReference>
<proteinExistence type="predicted"/>
<reference evidence="5 7" key="2">
    <citation type="submission" date="2019-09" db="EMBL/GenBank/DDBJ databases">
        <title>Complete genome sequencing of four Arcobacter species reveals a diverse suite of mobile elements.</title>
        <authorList>
            <person name="Miller W.G."/>
            <person name="Yee E."/>
            <person name="Bono J.L."/>
        </authorList>
    </citation>
    <scope>NUCLEOTIDE SEQUENCE [LARGE SCALE GENOMIC DNA]</scope>
    <source>
        <strain evidence="5 7">CCUG 56899</strain>
    </source>
</reference>
<dbReference type="KEGG" id="apoc:APORC_0730"/>